<dbReference type="Pfam" id="PF24355">
    <property type="entry name" value="DUF7514"/>
    <property type="match status" value="1"/>
</dbReference>
<dbReference type="PANTHER" id="PTHR39611:SF1">
    <property type="entry name" value="HYDROXYPROLINE-RICH GLYCOPROTEIN DZ-HRGP"/>
    <property type="match status" value="1"/>
</dbReference>
<keyword evidence="4" id="KW-1185">Reference proteome</keyword>
<dbReference type="PANTHER" id="PTHR39611">
    <property type="entry name" value="HYDROXYPROLINE-RICH GLYCOPROTEIN DZ-HRGP-RELATED"/>
    <property type="match status" value="1"/>
</dbReference>
<organism evidence="3 4">
    <name type="scientific">Thelonectria olida</name>
    <dbReference type="NCBI Taxonomy" id="1576542"/>
    <lineage>
        <taxon>Eukaryota</taxon>
        <taxon>Fungi</taxon>
        <taxon>Dikarya</taxon>
        <taxon>Ascomycota</taxon>
        <taxon>Pezizomycotina</taxon>
        <taxon>Sordariomycetes</taxon>
        <taxon>Hypocreomycetidae</taxon>
        <taxon>Hypocreales</taxon>
        <taxon>Nectriaceae</taxon>
        <taxon>Thelonectria</taxon>
    </lineage>
</organism>
<feature type="compositionally biased region" description="Polar residues" evidence="1">
    <location>
        <begin position="557"/>
        <end position="577"/>
    </location>
</feature>
<proteinExistence type="predicted"/>
<dbReference type="InterPro" id="IPR055936">
    <property type="entry name" value="DUF7514"/>
</dbReference>
<reference evidence="3 4" key="1">
    <citation type="journal article" date="2021" name="Nat. Commun.">
        <title>Genetic determinants of endophytism in the Arabidopsis root mycobiome.</title>
        <authorList>
            <person name="Mesny F."/>
            <person name="Miyauchi S."/>
            <person name="Thiergart T."/>
            <person name="Pickel B."/>
            <person name="Atanasova L."/>
            <person name="Karlsson M."/>
            <person name="Huettel B."/>
            <person name="Barry K.W."/>
            <person name="Haridas S."/>
            <person name="Chen C."/>
            <person name="Bauer D."/>
            <person name="Andreopoulos W."/>
            <person name="Pangilinan J."/>
            <person name="LaButti K."/>
            <person name="Riley R."/>
            <person name="Lipzen A."/>
            <person name="Clum A."/>
            <person name="Drula E."/>
            <person name="Henrissat B."/>
            <person name="Kohler A."/>
            <person name="Grigoriev I.V."/>
            <person name="Martin F.M."/>
            <person name="Hacquard S."/>
        </authorList>
    </citation>
    <scope>NUCLEOTIDE SEQUENCE [LARGE SCALE GENOMIC DNA]</scope>
    <source>
        <strain evidence="3 4">MPI-CAGE-CH-0241</strain>
    </source>
</reference>
<comment type="caution">
    <text evidence="3">The sequence shown here is derived from an EMBL/GenBank/DDBJ whole genome shotgun (WGS) entry which is preliminary data.</text>
</comment>
<feature type="compositionally biased region" description="Polar residues" evidence="1">
    <location>
        <begin position="85"/>
        <end position="107"/>
    </location>
</feature>
<dbReference type="Proteomes" id="UP000777438">
    <property type="component" value="Unassembled WGS sequence"/>
</dbReference>
<feature type="compositionally biased region" description="Basic and acidic residues" evidence="1">
    <location>
        <begin position="438"/>
        <end position="454"/>
    </location>
</feature>
<evidence type="ECO:0000256" key="1">
    <source>
        <dbReference type="SAM" id="MobiDB-lite"/>
    </source>
</evidence>
<feature type="region of interest" description="Disordered" evidence="1">
    <location>
        <begin position="83"/>
        <end position="216"/>
    </location>
</feature>
<feature type="compositionally biased region" description="Basic and acidic residues" evidence="1">
    <location>
        <begin position="462"/>
        <end position="471"/>
    </location>
</feature>
<feature type="compositionally biased region" description="Basic and acidic residues" evidence="1">
    <location>
        <begin position="535"/>
        <end position="546"/>
    </location>
</feature>
<evidence type="ECO:0000313" key="4">
    <source>
        <dbReference type="Proteomes" id="UP000777438"/>
    </source>
</evidence>
<dbReference type="AlphaFoldDB" id="A0A9P8WIC1"/>
<name>A0A9P8WIC1_9HYPO</name>
<evidence type="ECO:0000313" key="3">
    <source>
        <dbReference type="EMBL" id="KAH6897394.1"/>
    </source>
</evidence>
<feature type="domain" description="DUF7514" evidence="2">
    <location>
        <begin position="236"/>
        <end position="402"/>
    </location>
</feature>
<dbReference type="EMBL" id="JAGPYM010000003">
    <property type="protein sequence ID" value="KAH6897394.1"/>
    <property type="molecule type" value="Genomic_DNA"/>
</dbReference>
<feature type="compositionally biased region" description="Polar residues" evidence="1">
    <location>
        <begin position="493"/>
        <end position="532"/>
    </location>
</feature>
<feature type="compositionally biased region" description="Low complexity" evidence="1">
    <location>
        <begin position="138"/>
        <end position="166"/>
    </location>
</feature>
<feature type="region of interest" description="Disordered" evidence="1">
    <location>
        <begin position="1"/>
        <end position="52"/>
    </location>
</feature>
<accession>A0A9P8WIC1</accession>
<feature type="region of interest" description="Disordered" evidence="1">
    <location>
        <begin position="413"/>
        <end position="613"/>
    </location>
</feature>
<evidence type="ECO:0000259" key="2">
    <source>
        <dbReference type="Pfam" id="PF24355"/>
    </source>
</evidence>
<gene>
    <name evidence="3" type="ORF">B0T10DRAFT_184355</name>
</gene>
<protein>
    <recommendedName>
        <fullName evidence="2">DUF7514 domain-containing protein</fullName>
    </recommendedName>
</protein>
<feature type="compositionally biased region" description="Polar residues" evidence="1">
    <location>
        <begin position="42"/>
        <end position="52"/>
    </location>
</feature>
<sequence>MQAATGRLHEAFGGVDKGFAGQSMGGEQGIVTDSATPKKRMSFSSASDMSKQQVEELVTKLTIDEMKTKWFDEIYYKVKSELVENPTSTTSDGADTPSTESALSPKSSPLEMAINPHRKLYQATVEDDPDDSSNPTRNSQSNNSSDCSSPSSVVSDSMSSKLSNMSAKRTGSGVLRSPGSQPSSPRKRPTVRFSDRGPVVLHSRPSPSQEPTTPRRETFDFAVEGTQLSAVDLKWGTLIDAKGEPTRRLGEFLRGIANYLIAEYTPTNSLVITPDKLYTFYVKYKVDSDMLPYDEIFDVRQRDYAALEWLYQDLGCSYHLVQGRPNSTPRIPALTPSGFQDWMVRQIQTYPDQEARRLHRIVDELPITADGPLLDGKQERLPRQLSRHLLPAACNEEAQAKVLTAIMGWIQDKEPRVPESTSSSPRESRELHHHRPSRTSEEKPGRYRPDDCGSSRHRHKTRESSHSKPSDRGSWSRKARPGTSRAYSEGNIVRQTKSRSPTSANRYRTSAGSLNGASDDYNLSSSPTSYSQHGRFGDRRAREQEYRYYQGRGGSGDTTPRTVVGSSGKRQGLTVDTTGREEAYEDYVPRSSRGPRMSGLGIDEMGSYRGGGS</sequence>
<dbReference type="OrthoDB" id="5413703at2759"/>